<feature type="active site" evidence="9">
    <location>
        <position position="39"/>
    </location>
</feature>
<feature type="domain" description="Acylphosphatase-like" evidence="10">
    <location>
        <begin position="6"/>
        <end position="92"/>
    </location>
</feature>
<evidence type="ECO:0000256" key="3">
    <source>
        <dbReference type="ARBA" id="ARBA00022598"/>
    </source>
</evidence>
<dbReference type="PIRSF" id="PIRSF006256">
    <property type="entry name" value="CMPcnvr_hdrg_mat"/>
    <property type="match status" value="1"/>
</dbReference>
<dbReference type="Pfam" id="PF22521">
    <property type="entry name" value="HypF_C_2"/>
    <property type="match status" value="1"/>
</dbReference>
<dbReference type="Gene3D" id="3.90.870.50">
    <property type="match status" value="1"/>
</dbReference>
<dbReference type="Gene3D" id="3.30.420.360">
    <property type="match status" value="1"/>
</dbReference>
<feature type="active site" evidence="9">
    <location>
        <position position="21"/>
    </location>
</feature>
<accession>A0ABX1TIK9</accession>
<evidence type="ECO:0000256" key="2">
    <source>
        <dbReference type="ARBA" id="ARBA00008097"/>
    </source>
</evidence>
<dbReference type="InterPro" id="IPR006070">
    <property type="entry name" value="Sua5-like_dom"/>
</dbReference>
<comment type="similarity">
    <text evidence="2 8">Belongs to the carbamoyltransferase HypF family.</text>
</comment>
<dbReference type="Pfam" id="PF07503">
    <property type="entry name" value="zf-HYPF"/>
    <property type="match status" value="2"/>
</dbReference>
<reference evidence="12 13" key="1">
    <citation type="submission" date="2019-03" db="EMBL/GenBank/DDBJ databases">
        <title>Metabolic reconstructions from genomes of highly enriched 'Candidatus Accumulibacter' and 'Candidatus Competibacter' bioreactor populations.</title>
        <authorList>
            <person name="Annavajhala M.K."/>
            <person name="Welles L."/>
            <person name="Abbas B."/>
            <person name="Sorokin D."/>
            <person name="Park H."/>
            <person name="Van Loosdrecht M."/>
            <person name="Chandran K."/>
        </authorList>
    </citation>
    <scope>NUCLEOTIDE SEQUENCE [LARGE SCALE GENOMIC DNA]</scope>
    <source>
        <strain evidence="12 13">SBR_G</strain>
    </source>
</reference>
<dbReference type="InterPro" id="IPR001792">
    <property type="entry name" value="Acylphosphatase-like_dom"/>
</dbReference>
<comment type="pathway">
    <text evidence="1 8">Protein modification; [NiFe] hydrogenase maturation.</text>
</comment>
<name>A0ABX1TIK9_9GAMM</name>
<dbReference type="Pfam" id="PF17788">
    <property type="entry name" value="HypF_C"/>
    <property type="match status" value="1"/>
</dbReference>
<dbReference type="PANTHER" id="PTHR42959">
    <property type="entry name" value="CARBAMOYLTRANSFERASE"/>
    <property type="match status" value="1"/>
</dbReference>
<keyword evidence="5" id="KW-0863">Zinc-finger</keyword>
<dbReference type="RefSeq" id="WP_169247195.1">
    <property type="nucleotide sequence ID" value="NZ_SPMZ01000004.1"/>
</dbReference>
<dbReference type="InterPro" id="IPR004421">
    <property type="entry name" value="Carbamoyltransferase_HypF"/>
</dbReference>
<evidence type="ECO:0000256" key="1">
    <source>
        <dbReference type="ARBA" id="ARBA00004711"/>
    </source>
</evidence>
<dbReference type="InterPro" id="IPR041440">
    <property type="entry name" value="HypF_C"/>
</dbReference>
<dbReference type="EMBL" id="SPMZ01000004">
    <property type="protein sequence ID" value="NMQ17939.1"/>
    <property type="molecule type" value="Genomic_DNA"/>
</dbReference>
<dbReference type="PROSITE" id="PS51160">
    <property type="entry name" value="ACYLPHOSPHATASE_3"/>
    <property type="match status" value="1"/>
</dbReference>
<comment type="function">
    <text evidence="8">Involved in the maturation of [NiFe] hydrogenases. Along with HypE, it catalyzes the synthesis of the CN ligands of the active site iron of [NiFe]-hydrogenases. HypF functions as a carbamoyl transferase using carbamoylphosphate as a substrate and transferring the carboxamido moiety in an ATP-dependent reaction to the thiolate of the C-terminal cysteine of HypE yielding a protein-S-carboxamide.</text>
</comment>
<dbReference type="InterPro" id="IPR011125">
    <property type="entry name" value="Znf_HypF"/>
</dbReference>
<proteinExistence type="inferred from homology"/>
<evidence type="ECO:0000256" key="7">
    <source>
        <dbReference type="ARBA" id="ARBA00048220"/>
    </source>
</evidence>
<dbReference type="PANTHER" id="PTHR42959:SF1">
    <property type="entry name" value="CARBAMOYLTRANSFERASE HYPF"/>
    <property type="match status" value="1"/>
</dbReference>
<evidence type="ECO:0000256" key="9">
    <source>
        <dbReference type="PROSITE-ProRule" id="PRU00520"/>
    </source>
</evidence>
<dbReference type="Gene3D" id="3.30.110.120">
    <property type="match status" value="1"/>
</dbReference>
<keyword evidence="13" id="KW-1185">Reference proteome</keyword>
<evidence type="ECO:0000256" key="4">
    <source>
        <dbReference type="ARBA" id="ARBA00022723"/>
    </source>
</evidence>
<dbReference type="NCBIfam" id="TIGR00143">
    <property type="entry name" value="hypF"/>
    <property type="match status" value="1"/>
</dbReference>
<dbReference type="PROSITE" id="PS51163">
    <property type="entry name" value="YRDC"/>
    <property type="match status" value="1"/>
</dbReference>
<dbReference type="Pfam" id="PF01300">
    <property type="entry name" value="Sua5_yciO_yrdC"/>
    <property type="match status" value="1"/>
</dbReference>
<dbReference type="InterPro" id="IPR051060">
    <property type="entry name" value="Carbamoyltrans_HypF-like"/>
</dbReference>
<dbReference type="SUPFAM" id="SSF55821">
    <property type="entry name" value="YrdC/RibB"/>
    <property type="match status" value="1"/>
</dbReference>
<dbReference type="Pfam" id="PF00708">
    <property type="entry name" value="Acylphosphatase"/>
    <property type="match status" value="1"/>
</dbReference>
<evidence type="ECO:0000256" key="5">
    <source>
        <dbReference type="ARBA" id="ARBA00022771"/>
    </source>
</evidence>
<protein>
    <recommendedName>
        <fullName evidence="8">Carbamoyltransferase HypF</fullName>
        <ecNumber evidence="8">6.2.-.-</ecNumber>
    </recommendedName>
</protein>
<comment type="caution">
    <text evidence="12">The sequence shown here is derived from an EMBL/GenBank/DDBJ whole genome shotgun (WGS) entry which is preliminary data.</text>
</comment>
<evidence type="ECO:0000313" key="12">
    <source>
        <dbReference type="EMBL" id="NMQ17939.1"/>
    </source>
</evidence>
<comment type="catalytic activity">
    <reaction evidence="7 8">
        <text>C-terminal L-cysteinyl-[HypE protein] + carbamoyl phosphate + ATP + H2O = C-terminal S-carboxamide-L-cysteinyl-[HypE protein] + AMP + phosphate + diphosphate + H(+)</text>
        <dbReference type="Rhea" id="RHEA:55636"/>
        <dbReference type="Rhea" id="RHEA-COMP:14247"/>
        <dbReference type="Rhea" id="RHEA-COMP:14392"/>
        <dbReference type="ChEBI" id="CHEBI:15377"/>
        <dbReference type="ChEBI" id="CHEBI:15378"/>
        <dbReference type="ChEBI" id="CHEBI:30616"/>
        <dbReference type="ChEBI" id="CHEBI:33019"/>
        <dbReference type="ChEBI" id="CHEBI:43474"/>
        <dbReference type="ChEBI" id="CHEBI:58228"/>
        <dbReference type="ChEBI" id="CHEBI:76913"/>
        <dbReference type="ChEBI" id="CHEBI:139126"/>
        <dbReference type="ChEBI" id="CHEBI:456215"/>
    </reaction>
</comment>
<organism evidence="12 13">
    <name type="scientific">Candidatus Competibacter phosphatis</name>
    <dbReference type="NCBI Taxonomy" id="221280"/>
    <lineage>
        <taxon>Bacteria</taxon>
        <taxon>Pseudomonadati</taxon>
        <taxon>Pseudomonadota</taxon>
        <taxon>Gammaproteobacteria</taxon>
        <taxon>Candidatus Competibacteraceae</taxon>
        <taxon>Candidatus Competibacter</taxon>
    </lineage>
</organism>
<evidence type="ECO:0000259" key="11">
    <source>
        <dbReference type="PROSITE" id="PS51163"/>
    </source>
</evidence>
<keyword evidence="3" id="KW-0436">Ligase</keyword>
<evidence type="ECO:0000259" key="10">
    <source>
        <dbReference type="PROSITE" id="PS51160"/>
    </source>
</evidence>
<evidence type="ECO:0000313" key="13">
    <source>
        <dbReference type="Proteomes" id="UP000760480"/>
    </source>
</evidence>
<sequence length="761" mass="82384">MTTPQRRAIQISGQVQGVGFRPFVYRLAVARRLSGFVRNDGAGVTIEIQGTPAALNDFLRALRQPPPLARIDALDISELTPHQMEPAFVIAASGAGTISADITPDTAVCEDCLAELFDPGDRRYRYPFVNCTNCGPRYTITAALPYDRHNTSMAGFVLCSACAREYHDPDDRRFHAQPNACPVCGPRLSLRDATGASIDVDDVIAAALERLLAGEILAIKGLGGFHLVCDAQNTATVARLRRRKQRDAKPFAVMAANLASLARWVEGDEADRQRLASPQRPIMLLRHDLDSDRRLPGIAPGLAHLGVMLPYTPLHYLLFHEAAGRPAGTRWLTQPQPLLLLMTSANPGGEPLVIDDEEATRRLQGIADGFVTHNRAILARCEDSVVTGHIFIRRARGHTPQAIRLPQAGPPTLALGGYLKNTLCLTRDDRAYLSPHIGSLDNAATCRALEEAMAHLQDILRITPERVAHDLHPDFPSSRLAATYAAERDLPCIAVQHHHAHIAAVAAEHGLREPVLGLALDGVGLGTDGGIWGGELLRVDGAHCERLGHLRPLPLPGGDRAAREPWRLAVAVLHLLGRNAEIDRRFGARATVIQHMLERRINTPETSSAGRLFDAAAAVLGVRETNDYEGQTAMELEALAHRHGPARPLAAGFILHDDGVLDLLPLLAALAGDMEPGQGAARFHATLALALGEWLRWASDRTGLKRVALGGGCFLNRLLSAQLQTRLETAGWQVWTARQAPPNDGGLSLGQAWVAMLTKPA</sequence>
<dbReference type="InterPro" id="IPR017945">
    <property type="entry name" value="DHBP_synth_RibB-like_a/b_dom"/>
</dbReference>
<keyword evidence="4" id="KW-0479">Metal-binding</keyword>
<keyword evidence="9" id="KW-0378">Hydrolase</keyword>
<dbReference type="PROSITE" id="PS00150">
    <property type="entry name" value="ACYLPHOSPHATASE_1"/>
    <property type="match status" value="1"/>
</dbReference>
<gene>
    <name evidence="12" type="primary">hypF</name>
    <name evidence="12" type="ORF">E4P82_01215</name>
</gene>
<dbReference type="EC" id="6.2.-.-" evidence="8"/>
<feature type="domain" description="YrdC-like" evidence="11">
    <location>
        <begin position="201"/>
        <end position="408"/>
    </location>
</feature>
<comment type="catalytic activity">
    <reaction evidence="9">
        <text>an acyl phosphate + H2O = a carboxylate + phosphate + H(+)</text>
        <dbReference type="Rhea" id="RHEA:14965"/>
        <dbReference type="ChEBI" id="CHEBI:15377"/>
        <dbReference type="ChEBI" id="CHEBI:15378"/>
        <dbReference type="ChEBI" id="CHEBI:29067"/>
        <dbReference type="ChEBI" id="CHEBI:43474"/>
        <dbReference type="ChEBI" id="CHEBI:59918"/>
        <dbReference type="EC" id="3.6.1.7"/>
    </reaction>
</comment>
<dbReference type="Proteomes" id="UP000760480">
    <property type="component" value="Unassembled WGS sequence"/>
</dbReference>
<dbReference type="InterPro" id="IPR055128">
    <property type="entry name" value="HypF_C_2"/>
</dbReference>
<evidence type="ECO:0000256" key="8">
    <source>
        <dbReference type="PIRNR" id="PIRNR006256"/>
    </source>
</evidence>
<dbReference type="SUPFAM" id="SSF54975">
    <property type="entry name" value="Acylphosphatase/BLUF domain-like"/>
    <property type="match status" value="1"/>
</dbReference>
<dbReference type="InterPro" id="IPR017968">
    <property type="entry name" value="Acylphosphatase_CS"/>
</dbReference>
<dbReference type="InterPro" id="IPR036046">
    <property type="entry name" value="Acylphosphatase-like_dom_sf"/>
</dbReference>
<keyword evidence="6" id="KW-0862">Zinc</keyword>
<dbReference type="Gene3D" id="3.30.420.40">
    <property type="match status" value="1"/>
</dbReference>
<evidence type="ECO:0000256" key="6">
    <source>
        <dbReference type="ARBA" id="ARBA00022833"/>
    </source>
</evidence>